<name>A0AC34GYL4_9BILA</name>
<dbReference type="WBParaSite" id="ES5_v2.g9987.t1">
    <property type="protein sequence ID" value="ES5_v2.g9987.t1"/>
    <property type="gene ID" value="ES5_v2.g9987"/>
</dbReference>
<proteinExistence type="predicted"/>
<sequence>MADDTECFGMDIKRCAKIVAIVGIILSVCSFNLIGFVIYVLVYLGVDNNKPGYLLPAKICLLIVLALTILGLFLVGVLFILGIIALQDSRVQSYTNEYKPMVNDIMHNDLVKTEMTFSALKFGISIFTACITFGYMILSYIVVSKARRYMLSDSSTQIHANPGEYKQVYVQP</sequence>
<dbReference type="Proteomes" id="UP000887579">
    <property type="component" value="Unplaced"/>
</dbReference>
<protein>
    <submittedName>
        <fullName evidence="2">Uncharacterized protein</fullName>
    </submittedName>
</protein>
<accession>A0AC34GYL4</accession>
<evidence type="ECO:0000313" key="1">
    <source>
        <dbReference type="Proteomes" id="UP000887579"/>
    </source>
</evidence>
<reference evidence="2" key="1">
    <citation type="submission" date="2022-11" db="UniProtKB">
        <authorList>
            <consortium name="WormBaseParasite"/>
        </authorList>
    </citation>
    <scope>IDENTIFICATION</scope>
</reference>
<evidence type="ECO:0000313" key="2">
    <source>
        <dbReference type="WBParaSite" id="ES5_v2.g9987.t1"/>
    </source>
</evidence>
<organism evidence="1 2">
    <name type="scientific">Panagrolaimus sp. ES5</name>
    <dbReference type="NCBI Taxonomy" id="591445"/>
    <lineage>
        <taxon>Eukaryota</taxon>
        <taxon>Metazoa</taxon>
        <taxon>Ecdysozoa</taxon>
        <taxon>Nematoda</taxon>
        <taxon>Chromadorea</taxon>
        <taxon>Rhabditida</taxon>
        <taxon>Tylenchina</taxon>
        <taxon>Panagrolaimomorpha</taxon>
        <taxon>Panagrolaimoidea</taxon>
        <taxon>Panagrolaimidae</taxon>
        <taxon>Panagrolaimus</taxon>
    </lineage>
</organism>